<keyword evidence="3" id="KW-1185">Reference proteome</keyword>
<feature type="domain" description="Protein kinase" evidence="2">
    <location>
        <begin position="20"/>
        <end position="283"/>
    </location>
</feature>
<dbReference type="WBParaSite" id="TCONS_00008361.p1">
    <property type="protein sequence ID" value="TCONS_00008361.p1"/>
    <property type="gene ID" value="XLOC_006311"/>
</dbReference>
<dbReference type="SMART" id="SM00220">
    <property type="entry name" value="S_TKc"/>
    <property type="match status" value="1"/>
</dbReference>
<dbReference type="GO" id="GO:0004674">
    <property type="term" value="F:protein serine/threonine kinase activity"/>
    <property type="evidence" value="ECO:0007669"/>
    <property type="project" value="UniProtKB-EC"/>
</dbReference>
<evidence type="ECO:0000313" key="4">
    <source>
        <dbReference type="WBParaSite" id="SSTP_0000414600.1"/>
    </source>
</evidence>
<reference evidence="4" key="1">
    <citation type="submission" date="2015-08" db="UniProtKB">
        <authorList>
            <consortium name="WormBaseParasite"/>
        </authorList>
    </citation>
    <scope>IDENTIFICATION</scope>
</reference>
<dbReference type="InterPro" id="IPR050235">
    <property type="entry name" value="CK1_Ser-Thr_kinase"/>
</dbReference>
<dbReference type="EC" id="2.7.11.1" evidence="1"/>
<dbReference type="InterPro" id="IPR000719">
    <property type="entry name" value="Prot_kinase_dom"/>
</dbReference>
<dbReference type="WBParaSite" id="SSTP_0000414600.1">
    <property type="protein sequence ID" value="SSTP_0000414600.1"/>
    <property type="gene ID" value="SSTP_0000414600"/>
</dbReference>
<dbReference type="AlphaFoldDB" id="A0A0K0E3S6"/>
<proteinExistence type="predicted"/>
<dbReference type="GO" id="GO:0005524">
    <property type="term" value="F:ATP binding"/>
    <property type="evidence" value="ECO:0007669"/>
    <property type="project" value="InterPro"/>
</dbReference>
<dbReference type="STRING" id="6248.A0A0K0E3S6"/>
<protein>
    <recommendedName>
        <fullName evidence="1">non-specific serine/threonine protein kinase</fullName>
        <ecNumber evidence="1">2.7.11.1</ecNumber>
    </recommendedName>
</protein>
<accession>A0A0K0E3S6</accession>
<dbReference type="Proteomes" id="UP000035681">
    <property type="component" value="Unplaced"/>
</dbReference>
<dbReference type="InterPro" id="IPR011009">
    <property type="entry name" value="Kinase-like_dom_sf"/>
</dbReference>
<name>A0A0K0E3S6_STRER</name>
<evidence type="ECO:0000259" key="2">
    <source>
        <dbReference type="PROSITE" id="PS50011"/>
    </source>
</evidence>
<dbReference type="SUPFAM" id="SSF56112">
    <property type="entry name" value="Protein kinase-like (PK-like)"/>
    <property type="match status" value="1"/>
</dbReference>
<dbReference type="Gene3D" id="1.10.510.10">
    <property type="entry name" value="Transferase(Phosphotransferase) domain 1"/>
    <property type="match status" value="1"/>
</dbReference>
<sequence>MSISEEGPAKLKLGSIIGRFILTKKIGEGACGAVYSCKEISSGKKAALKAELISDYGNGLKLEVQILKKLHGKLHVPQLFSCGKNNFYCYMIVTLLGKSLSQYMHQYRIHFSLSTIIRVAIQTLLALKQIHEIGVVHRDMKPANMTVGRKGIAKRIIHIIDFGLSRNFTIIDNEKIRIRRPRERCLFRGTVKYCSIKALEKKEQGRGDDFVSLFYICGEFKKQLPWSKASNKEIVLSIKKKLSDDELFPDCIELAQLLKYAKSLNYEDRPDYLYIYRKLRIVMERGNYKYSDPFDWEIYENNHQLRHRRNRKLSTTSETQVTDDVSQNDIDKTTKSLNDKFFEIHLSENKFETNEIGF</sequence>
<evidence type="ECO:0000313" key="3">
    <source>
        <dbReference type="Proteomes" id="UP000035681"/>
    </source>
</evidence>
<dbReference type="PANTHER" id="PTHR11909">
    <property type="entry name" value="CASEIN KINASE-RELATED"/>
    <property type="match status" value="1"/>
</dbReference>
<dbReference type="Pfam" id="PF00069">
    <property type="entry name" value="Pkinase"/>
    <property type="match status" value="1"/>
</dbReference>
<organism evidence="4">
    <name type="scientific">Strongyloides stercoralis</name>
    <name type="common">Threadworm</name>
    <dbReference type="NCBI Taxonomy" id="6248"/>
    <lineage>
        <taxon>Eukaryota</taxon>
        <taxon>Metazoa</taxon>
        <taxon>Ecdysozoa</taxon>
        <taxon>Nematoda</taxon>
        <taxon>Chromadorea</taxon>
        <taxon>Rhabditida</taxon>
        <taxon>Tylenchina</taxon>
        <taxon>Panagrolaimomorpha</taxon>
        <taxon>Strongyloidoidea</taxon>
        <taxon>Strongyloididae</taxon>
        <taxon>Strongyloides</taxon>
    </lineage>
</organism>
<dbReference type="PROSITE" id="PS50011">
    <property type="entry name" value="PROTEIN_KINASE_DOM"/>
    <property type="match status" value="1"/>
</dbReference>
<dbReference type="InterPro" id="IPR008271">
    <property type="entry name" value="Ser/Thr_kinase_AS"/>
</dbReference>
<evidence type="ECO:0000256" key="1">
    <source>
        <dbReference type="ARBA" id="ARBA00012513"/>
    </source>
</evidence>
<dbReference type="PROSITE" id="PS00108">
    <property type="entry name" value="PROTEIN_KINASE_ST"/>
    <property type="match status" value="1"/>
</dbReference>